<evidence type="ECO:0000313" key="2">
    <source>
        <dbReference type="EnsemblMetazoa" id="GPAI039390-PA"/>
    </source>
</evidence>
<reference evidence="2" key="2">
    <citation type="submission" date="2020-05" db="UniProtKB">
        <authorList>
            <consortium name="EnsemblMetazoa"/>
        </authorList>
    </citation>
    <scope>IDENTIFICATION</scope>
    <source>
        <strain evidence="2">IAEA</strain>
    </source>
</reference>
<accession>A0A1B0AAI9</accession>
<feature type="transmembrane region" description="Helical" evidence="1">
    <location>
        <begin position="59"/>
        <end position="79"/>
    </location>
</feature>
<name>A0A1B0AAI9_GLOPL</name>
<evidence type="ECO:0000313" key="3">
    <source>
        <dbReference type="Proteomes" id="UP000092445"/>
    </source>
</evidence>
<keyword evidence="1" id="KW-1133">Transmembrane helix</keyword>
<organism evidence="2 3">
    <name type="scientific">Glossina pallidipes</name>
    <name type="common">Tsetse fly</name>
    <dbReference type="NCBI Taxonomy" id="7398"/>
    <lineage>
        <taxon>Eukaryota</taxon>
        <taxon>Metazoa</taxon>
        <taxon>Ecdysozoa</taxon>
        <taxon>Arthropoda</taxon>
        <taxon>Hexapoda</taxon>
        <taxon>Insecta</taxon>
        <taxon>Pterygota</taxon>
        <taxon>Neoptera</taxon>
        <taxon>Endopterygota</taxon>
        <taxon>Diptera</taxon>
        <taxon>Brachycera</taxon>
        <taxon>Muscomorpha</taxon>
        <taxon>Hippoboscoidea</taxon>
        <taxon>Glossinidae</taxon>
        <taxon>Glossina</taxon>
    </lineage>
</organism>
<reference evidence="3" key="1">
    <citation type="submission" date="2014-03" db="EMBL/GenBank/DDBJ databases">
        <authorList>
            <person name="Aksoy S."/>
            <person name="Warren W."/>
            <person name="Wilson R.K."/>
        </authorList>
    </citation>
    <scope>NUCLEOTIDE SEQUENCE [LARGE SCALE GENOMIC DNA]</scope>
    <source>
        <strain evidence="3">IAEA</strain>
    </source>
</reference>
<dbReference type="Proteomes" id="UP000092445">
    <property type="component" value="Unassembled WGS sequence"/>
</dbReference>
<proteinExistence type="predicted"/>
<evidence type="ECO:0000256" key="1">
    <source>
        <dbReference type="SAM" id="Phobius"/>
    </source>
</evidence>
<keyword evidence="1" id="KW-0472">Membrane</keyword>
<protein>
    <submittedName>
        <fullName evidence="2">Uncharacterized protein</fullName>
    </submittedName>
</protein>
<keyword evidence="1" id="KW-0812">Transmembrane</keyword>
<dbReference type="EnsemblMetazoa" id="GPAI039390-RA">
    <property type="protein sequence ID" value="GPAI039390-PA"/>
    <property type="gene ID" value="GPAI039390"/>
</dbReference>
<sequence length="98" mass="11530">MAIGGTDRRIVIFYKIAKVIMYRHVKLSNKYVCICWHLQANKRAKVCILVLLRRYKISIMYTHIFYIKLVLGSAAFSLLPAKTRDPWNSFRLQAQQLI</sequence>
<dbReference type="AlphaFoldDB" id="A0A1B0AAI9"/>
<keyword evidence="3" id="KW-1185">Reference proteome</keyword>
<dbReference type="VEuPathDB" id="VectorBase:GPAI039390"/>